<protein>
    <submittedName>
        <fullName evidence="10">TonB-linked outer membrane protein, SusC/RagA family</fullName>
    </submittedName>
</protein>
<dbReference type="AlphaFoldDB" id="E7RN00"/>
<evidence type="ECO:0000256" key="6">
    <source>
        <dbReference type="ARBA" id="ARBA00023136"/>
    </source>
</evidence>
<reference evidence="10" key="1">
    <citation type="submission" date="2011-01" db="EMBL/GenBank/DDBJ databases">
        <authorList>
            <person name="Muzny D."/>
            <person name="Qin X."/>
            <person name="Buhay C."/>
            <person name="Dugan-Rocha S."/>
            <person name="Ding Y."/>
            <person name="Chen G."/>
            <person name="Hawes A."/>
            <person name="Holder M."/>
            <person name="Jhangiani S."/>
            <person name="Johnson A."/>
            <person name="Khan Z."/>
            <person name="Li Z."/>
            <person name="Liu W."/>
            <person name="Liu X."/>
            <person name="Perez L."/>
            <person name="Shen H."/>
            <person name="Wang Q."/>
            <person name="Watt J."/>
            <person name="Xi L."/>
            <person name="Xin Y."/>
            <person name="Zhou J."/>
            <person name="Deng J."/>
            <person name="Jiang H."/>
            <person name="Liu Y."/>
            <person name="Qu J."/>
            <person name="Song X.-Z."/>
            <person name="Zhang L."/>
            <person name="Villasana D."/>
            <person name="Johnson A."/>
            <person name="Liu J."/>
            <person name="Liyanage D."/>
            <person name="Lorensuhewa L."/>
            <person name="Robinson T."/>
            <person name="Song A."/>
            <person name="Song B.-B."/>
            <person name="Dinh H."/>
            <person name="Thornton R."/>
            <person name="Coyle M."/>
            <person name="Francisco L."/>
            <person name="Jackson L."/>
            <person name="Javaid M."/>
            <person name="Korchina V."/>
            <person name="Kovar C."/>
            <person name="Mata R."/>
            <person name="Mathew T."/>
            <person name="Ngo R."/>
            <person name="Nguyen L."/>
            <person name="Nguyen N."/>
            <person name="Okwuonu G."/>
            <person name="Ongeri F."/>
            <person name="Pham C."/>
            <person name="Simmons D."/>
            <person name="Wilczek-Boney K."/>
            <person name="Hale W."/>
            <person name="Jakkamsetti A."/>
            <person name="Pham P."/>
            <person name="Ruth R."/>
            <person name="San Lucas F."/>
            <person name="Warren J."/>
            <person name="Zhang J."/>
            <person name="Zhao Z."/>
            <person name="Zhou C."/>
            <person name="Zhu D."/>
            <person name="Lee S."/>
            <person name="Bess C."/>
            <person name="Blankenburg K."/>
            <person name="Forbes L."/>
            <person name="Fu Q."/>
            <person name="Gubbala S."/>
            <person name="Hirani K."/>
            <person name="Jayaseelan J.C."/>
            <person name="Lara F."/>
            <person name="Munidasa M."/>
            <person name="Palculict T."/>
            <person name="Patil S."/>
            <person name="Pu L.-L."/>
            <person name="Saada N."/>
            <person name="Tang L."/>
            <person name="Weissenberger G."/>
            <person name="Zhu Y."/>
            <person name="Hemphill L."/>
            <person name="Shang Y."/>
            <person name="Youmans B."/>
            <person name="Ayvaz T."/>
            <person name="Ross M."/>
            <person name="Santibanez J."/>
            <person name="Aqrawi P."/>
            <person name="Gross S."/>
            <person name="Joshi V."/>
            <person name="Fowler G."/>
            <person name="Nazareth L."/>
            <person name="Reid J."/>
            <person name="Worley K."/>
            <person name="Petrosino J."/>
            <person name="Highlander S."/>
            <person name="Gibbs R."/>
        </authorList>
    </citation>
    <scope>NUCLEOTIDE SEQUENCE [LARGE SCALE GENOMIC DNA]</scope>
    <source>
        <strain evidence="10">ATCC 33269</strain>
    </source>
</reference>
<dbReference type="InterPro" id="IPR036942">
    <property type="entry name" value="Beta-barrel_TonB_sf"/>
</dbReference>
<keyword evidence="7 8" id="KW-0998">Cell outer membrane</keyword>
<accession>E7RN00</accession>
<evidence type="ECO:0000256" key="7">
    <source>
        <dbReference type="ARBA" id="ARBA00023237"/>
    </source>
</evidence>
<keyword evidence="6 8" id="KW-0472">Membrane</keyword>
<evidence type="ECO:0000259" key="9">
    <source>
        <dbReference type="Pfam" id="PF00593"/>
    </source>
</evidence>
<evidence type="ECO:0000256" key="1">
    <source>
        <dbReference type="ARBA" id="ARBA00004571"/>
    </source>
</evidence>
<dbReference type="SUPFAM" id="SSF56935">
    <property type="entry name" value="Porins"/>
    <property type="match status" value="1"/>
</dbReference>
<evidence type="ECO:0000313" key="11">
    <source>
        <dbReference type="Proteomes" id="UP000005580"/>
    </source>
</evidence>
<comment type="similarity">
    <text evidence="8">Belongs to the TonB-dependent receptor family.</text>
</comment>
<evidence type="ECO:0000256" key="3">
    <source>
        <dbReference type="ARBA" id="ARBA00022452"/>
    </source>
</evidence>
<comment type="caution">
    <text evidence="10">The sequence shown here is derived from an EMBL/GenBank/DDBJ whole genome shotgun (WGS) entry which is preliminary data.</text>
</comment>
<dbReference type="eggNOG" id="COG1629">
    <property type="taxonomic scope" value="Bacteria"/>
</dbReference>
<organism evidence="10 11">
    <name type="scientific">Hoylesella oralis ATCC 33269</name>
    <dbReference type="NCBI Taxonomy" id="873533"/>
    <lineage>
        <taxon>Bacteria</taxon>
        <taxon>Pseudomonadati</taxon>
        <taxon>Bacteroidota</taxon>
        <taxon>Bacteroidia</taxon>
        <taxon>Bacteroidales</taxon>
        <taxon>Prevotellaceae</taxon>
        <taxon>Hoylesella</taxon>
    </lineage>
</organism>
<evidence type="ECO:0000256" key="2">
    <source>
        <dbReference type="ARBA" id="ARBA00022448"/>
    </source>
</evidence>
<dbReference type="InterPro" id="IPR000531">
    <property type="entry name" value="Beta-barrel_TonB"/>
</dbReference>
<dbReference type="InterPro" id="IPR023996">
    <property type="entry name" value="TonB-dep_OMP_SusC/RagA"/>
</dbReference>
<evidence type="ECO:0000256" key="8">
    <source>
        <dbReference type="PROSITE-ProRule" id="PRU01360"/>
    </source>
</evidence>
<gene>
    <name evidence="10" type="ORF">HMPREF0663_10500</name>
</gene>
<evidence type="ECO:0000256" key="5">
    <source>
        <dbReference type="ARBA" id="ARBA00023077"/>
    </source>
</evidence>
<keyword evidence="4 8" id="KW-0812">Transmembrane</keyword>
<dbReference type="HOGENOM" id="CLU_004317_0_2_10"/>
<name>E7RN00_9BACT</name>
<dbReference type="Gene3D" id="2.40.170.20">
    <property type="entry name" value="TonB-dependent receptor, beta-barrel domain"/>
    <property type="match status" value="1"/>
</dbReference>
<proteinExistence type="inferred from homology"/>
<keyword evidence="11" id="KW-1185">Reference proteome</keyword>
<dbReference type="NCBIfam" id="TIGR04056">
    <property type="entry name" value="OMP_RagA_SusC"/>
    <property type="match status" value="1"/>
</dbReference>
<evidence type="ECO:0000313" key="10">
    <source>
        <dbReference type="EMBL" id="EFZ38131.1"/>
    </source>
</evidence>
<dbReference type="EMBL" id="AEPE02000002">
    <property type="protein sequence ID" value="EFZ38131.1"/>
    <property type="molecule type" value="Genomic_DNA"/>
</dbReference>
<dbReference type="PROSITE" id="PS52016">
    <property type="entry name" value="TONB_DEPENDENT_REC_3"/>
    <property type="match status" value="1"/>
</dbReference>
<keyword evidence="5" id="KW-0798">TonB box</keyword>
<sequence>MQDYQLSVTSGTDKLRYYLGGGYTGENGVIGKSNFKRYNVRLAVENDIRPWLRLNGSVAYSDYVWKGVGIFSGNGSNRAGVVTAIINTPTYAPIWDPENPGQYYTTFYGVNMDSPLESLSRTQNAKTKYNKIIATGKATIKFLPELNLTTSLSLDRANGVATEFVDPFETHDGRDTKGSGSDTRSTNTLLTFDNVLNWKKNFGRHGFDAMIGSSWTSSKWSQSNMSGTNYAKPDIQTLNAANKISWDGTGSSAADWAILSYFARLQYNWNDTYMATFNMRADGSSKLAPGHRWGYFPSFSAAWRITNEKFMKDITWLNDLKLRGGWGQTGNQSGLGDYSYLATYRIERVQWFGTGNDANAVPNRVQNTLSAPELTWETTSQTDIGLDVTMFNNRLTLYIDYYYKYTKDMLMTATLPAGSAAARTLRYNGGAMENKGWEFTVSSKNLVGTFAWDTDFNISFNRNKLKELSLTQKYYDAMTSETVNEYVVLNTPGHPMGSFYGYISDGVDPETGELMYRDVNKDGVVSISDRTFIGDPNPDFTFGMTNTFRWKGFNLSILLQGSVGNDVYNVSRMETEGMYDGKNQTTKVLSRWRIPGQQTDIPKVGFVQHNSTYYLEDGSYLRVKDVSLSYDVPRSIISRFGLTKLMPYVSATNLFTITKYSGLDPELNQHGNSGTVQGLDWGTYPLNRSFVMGVKVEF</sequence>
<keyword evidence="3 8" id="KW-1134">Transmembrane beta strand</keyword>
<keyword evidence="2 8" id="KW-0813">Transport</keyword>
<dbReference type="GO" id="GO:0009279">
    <property type="term" value="C:cell outer membrane"/>
    <property type="evidence" value="ECO:0007669"/>
    <property type="project" value="UniProtKB-SubCell"/>
</dbReference>
<dbReference type="InterPro" id="IPR039426">
    <property type="entry name" value="TonB-dep_rcpt-like"/>
</dbReference>
<evidence type="ECO:0000256" key="4">
    <source>
        <dbReference type="ARBA" id="ARBA00022692"/>
    </source>
</evidence>
<dbReference type="Proteomes" id="UP000005580">
    <property type="component" value="Unassembled WGS sequence"/>
</dbReference>
<comment type="subcellular location">
    <subcellularLocation>
        <location evidence="1 8">Cell outer membrane</location>
        <topology evidence="1 8">Multi-pass membrane protein</topology>
    </subcellularLocation>
</comment>
<dbReference type="Pfam" id="PF00593">
    <property type="entry name" value="TonB_dep_Rec_b-barrel"/>
    <property type="match status" value="1"/>
</dbReference>
<feature type="domain" description="TonB-dependent receptor-like beta-barrel" evidence="9">
    <location>
        <begin position="88"/>
        <end position="634"/>
    </location>
</feature>